<gene>
    <name evidence="3" type="ORF">GCM10010992_04980</name>
</gene>
<dbReference type="PANTHER" id="PTHR22642">
    <property type="entry name" value="IMIDAZOLONEPROPIONASE"/>
    <property type="match status" value="1"/>
</dbReference>
<protein>
    <submittedName>
        <fullName evidence="3">Hydrolase</fullName>
    </submittedName>
</protein>
<accession>A0ABQ2NH04</accession>
<evidence type="ECO:0000313" key="4">
    <source>
        <dbReference type="Proteomes" id="UP000620064"/>
    </source>
</evidence>
<sequence>MKKLKLIVATLIIAASIISCNKNSKSSTEGSNTPIATADGKSTTLYYGGDIITVEGDEPSYAEAVVIKDGKIAFVGAKSDAEKQFADATKIDLEGKTLVPGFVDGHAHFSSFGSQAVTGNLLASPDGKCNSIPELIAELKDWHTKNGVDKTNGWIVGMGFDDAALKENRFPTKDDLDQVSKDVPVMIVHISGHFSVVNSKGLELLKITKDTKDPKGGLIRRVAGSQEPNGVLEELASIPYMLKTLTPSTTEMADYYLEKGFELATSYGYTTAQEGRAMDNHLQLADYAKRGKMPIDVNSYIDYTYPQFFSSEWYSKDYKNHYRIAGIKLTLDGSPQGRTAWRTIPYILPPDGQPKDYRGYPAIPDDKEVARIVDMAFKNNWQMEAHCNGDAALDQWLKALAPAVKKYGNKDRRNVLIHGQLIRMNQIDSLKKYDLIASLFPMHTFYWGDWYKKIIGEEAAMHISPIKTCIDKGVHVTSHTDAPVALPNLMMIMHTTVNRVSRSGAVIGAEERLTPYQALKSITIWGAYQLFEENKKGSLKVGKLGDLVILDKNPLKVDPMTLKDILVLQTIKEGKTVFNRKL</sequence>
<dbReference type="EMBL" id="BMLV01000001">
    <property type="protein sequence ID" value="GGP02070.1"/>
    <property type="molecule type" value="Genomic_DNA"/>
</dbReference>
<dbReference type="InterPro" id="IPR033932">
    <property type="entry name" value="YtcJ-like"/>
</dbReference>
<organism evidence="3 4">
    <name type="scientific">Cloacibacterium rupense</name>
    <dbReference type="NCBI Taxonomy" id="517423"/>
    <lineage>
        <taxon>Bacteria</taxon>
        <taxon>Pseudomonadati</taxon>
        <taxon>Bacteroidota</taxon>
        <taxon>Flavobacteriia</taxon>
        <taxon>Flavobacteriales</taxon>
        <taxon>Weeksellaceae</taxon>
    </lineage>
</organism>
<name>A0ABQ2NH04_9FLAO</name>
<feature type="domain" description="Amidohydrolase 3" evidence="2">
    <location>
        <begin position="91"/>
        <end position="578"/>
    </location>
</feature>
<reference evidence="4" key="1">
    <citation type="journal article" date="2019" name="Int. J. Syst. Evol. Microbiol.">
        <title>The Global Catalogue of Microorganisms (GCM) 10K type strain sequencing project: providing services to taxonomists for standard genome sequencing and annotation.</title>
        <authorList>
            <consortium name="The Broad Institute Genomics Platform"/>
            <consortium name="The Broad Institute Genome Sequencing Center for Infectious Disease"/>
            <person name="Wu L."/>
            <person name="Ma J."/>
        </authorList>
    </citation>
    <scope>NUCLEOTIDE SEQUENCE [LARGE SCALE GENOMIC DNA]</scope>
    <source>
        <strain evidence="4">CGMCC 1.7656</strain>
    </source>
</reference>
<dbReference type="InterPro" id="IPR011059">
    <property type="entry name" value="Metal-dep_hydrolase_composite"/>
</dbReference>
<dbReference type="Pfam" id="PF07969">
    <property type="entry name" value="Amidohydro_3"/>
    <property type="match status" value="1"/>
</dbReference>
<dbReference type="Gene3D" id="3.20.20.140">
    <property type="entry name" value="Metal-dependent hydrolases"/>
    <property type="match status" value="1"/>
</dbReference>
<feature type="chain" id="PRO_5045400197" evidence="1">
    <location>
        <begin position="22"/>
        <end position="582"/>
    </location>
</feature>
<evidence type="ECO:0000313" key="3">
    <source>
        <dbReference type="EMBL" id="GGP02070.1"/>
    </source>
</evidence>
<dbReference type="PANTHER" id="PTHR22642:SF2">
    <property type="entry name" value="PROTEIN LONG AFTER FAR-RED 3"/>
    <property type="match status" value="1"/>
</dbReference>
<keyword evidence="1" id="KW-0732">Signal</keyword>
<dbReference type="RefSeq" id="WP_188616500.1">
    <property type="nucleotide sequence ID" value="NZ_BMLV01000001.1"/>
</dbReference>
<evidence type="ECO:0000256" key="1">
    <source>
        <dbReference type="SAM" id="SignalP"/>
    </source>
</evidence>
<dbReference type="GO" id="GO:0016787">
    <property type="term" value="F:hydrolase activity"/>
    <property type="evidence" value="ECO:0007669"/>
    <property type="project" value="UniProtKB-KW"/>
</dbReference>
<proteinExistence type="predicted"/>
<dbReference type="CDD" id="cd01300">
    <property type="entry name" value="YtcJ_like"/>
    <property type="match status" value="1"/>
</dbReference>
<keyword evidence="4" id="KW-1185">Reference proteome</keyword>
<dbReference type="SUPFAM" id="SSF51556">
    <property type="entry name" value="Metallo-dependent hydrolases"/>
    <property type="match status" value="1"/>
</dbReference>
<dbReference type="SUPFAM" id="SSF51338">
    <property type="entry name" value="Composite domain of metallo-dependent hydrolases"/>
    <property type="match status" value="1"/>
</dbReference>
<dbReference type="Proteomes" id="UP000620064">
    <property type="component" value="Unassembled WGS sequence"/>
</dbReference>
<dbReference type="InterPro" id="IPR032466">
    <property type="entry name" value="Metal_Hydrolase"/>
</dbReference>
<dbReference type="InterPro" id="IPR013108">
    <property type="entry name" value="Amidohydro_3"/>
</dbReference>
<dbReference type="Gene3D" id="3.10.310.70">
    <property type="match status" value="1"/>
</dbReference>
<keyword evidence="3" id="KW-0378">Hydrolase</keyword>
<dbReference type="Gene3D" id="2.30.40.10">
    <property type="entry name" value="Urease, subunit C, domain 1"/>
    <property type="match status" value="1"/>
</dbReference>
<feature type="signal peptide" evidence="1">
    <location>
        <begin position="1"/>
        <end position="21"/>
    </location>
</feature>
<comment type="caution">
    <text evidence="3">The sequence shown here is derived from an EMBL/GenBank/DDBJ whole genome shotgun (WGS) entry which is preliminary data.</text>
</comment>
<evidence type="ECO:0000259" key="2">
    <source>
        <dbReference type="Pfam" id="PF07969"/>
    </source>
</evidence>
<dbReference type="PROSITE" id="PS51257">
    <property type="entry name" value="PROKAR_LIPOPROTEIN"/>
    <property type="match status" value="1"/>
</dbReference>